<dbReference type="PANTHER" id="PTHR40051:SF1">
    <property type="entry name" value="YOLD-LIKE FAMILY PROTEIN"/>
    <property type="match status" value="1"/>
</dbReference>
<evidence type="ECO:0000313" key="2">
    <source>
        <dbReference type="EMBL" id="ADD24921.1"/>
    </source>
</evidence>
<dbReference type="InterPro" id="IPR014962">
    <property type="entry name" value="YolD"/>
</dbReference>
<evidence type="ECO:0008006" key="3">
    <source>
        <dbReference type="Google" id="ProtNLM"/>
    </source>
</evidence>
<sequence length="161" mass="18890">MLLVSLNSAESCNILIFVMSDGTFYLMRGDTMIPYEYQNKTDYRKIPREHLEIRIPQGREKVKWMPFDSIPEQFEQIQAFVEEQNKAEKPALSDDQCAMLNANLHFKIMNNEPATVEYWQAGYFQQIQSSIRKIDILNNRLLLDTENEIAEIPMSQITQIH</sequence>
<keyword evidence="1" id="KW-0614">Plasmid</keyword>
<name>D3X7K0_STAST</name>
<dbReference type="PANTHER" id="PTHR40051">
    <property type="entry name" value="IG HYPOTHETICAL 15966"/>
    <property type="match status" value="1"/>
</dbReference>
<reference evidence="1" key="1">
    <citation type="journal article" date="2010" name="Plasmid">
        <title>Complete nucleotide sequences of plasmids pACK1 and pACK3 from Staphylococcus simulans biovar staphylolyticus.</title>
        <authorList>
            <person name="Gargis A.S."/>
            <person name="Tate A.H."/>
            <person name="Heath L.S."/>
            <person name="Heath H.E."/>
            <person name="Leblanc P.A."/>
            <person name="Sloan G.L."/>
        </authorList>
    </citation>
    <scope>NUCLEOTIDE SEQUENCE</scope>
    <source>
        <strain evidence="1">NRRL B-2628</strain>
        <plasmid evidence="1">pACK1</plasmid>
        <plasmid evidence="2">pACK3</plasmid>
    </source>
</reference>
<accession>D3X7K0</accession>
<evidence type="ECO:0000313" key="1">
    <source>
        <dbReference type="EMBL" id="ADD24872.1"/>
    </source>
</evidence>
<dbReference type="EMBL" id="GU228572">
    <property type="protein sequence ID" value="ADD24921.1"/>
    <property type="molecule type" value="Genomic_DNA"/>
</dbReference>
<dbReference type="EMBL" id="GU228571">
    <property type="protein sequence ID" value="ADD24872.1"/>
    <property type="molecule type" value="Genomic_DNA"/>
</dbReference>
<dbReference type="Pfam" id="PF08863">
    <property type="entry name" value="YolD"/>
    <property type="match status" value="1"/>
</dbReference>
<geneLocation type="plasmid" evidence="2">
    <name>pACK3</name>
</geneLocation>
<organism evidence="1">
    <name type="scientific">Staphylococcus staphylolyticus</name>
    <dbReference type="NCBI Taxonomy" id="1287"/>
    <lineage>
        <taxon>Bacteria</taxon>
        <taxon>Bacillati</taxon>
        <taxon>Bacillota</taxon>
        <taxon>Bacilli</taxon>
        <taxon>Bacillales</taxon>
        <taxon>Staphylococcaceae</taxon>
        <taxon>Staphylococcus</taxon>
    </lineage>
</organism>
<protein>
    <recommendedName>
        <fullName evidence="3">YolD-like family protein</fullName>
    </recommendedName>
</protein>
<dbReference type="AlphaFoldDB" id="D3X7K0"/>
<reference evidence="1" key="2">
    <citation type="submission" date="2017-07" db="EMBL/GenBank/DDBJ databases">
        <authorList>
            <person name="Gargis A.S."/>
            <person name="Tate A.H."/>
            <person name="Heath L.S."/>
            <person name="Heath H.E."/>
            <person name="LeBlanc P.A."/>
            <person name="Sloan G.L."/>
        </authorList>
    </citation>
    <scope>NUCLEOTIDE SEQUENCE</scope>
    <source>
        <strain evidence="1">NRRL B-2628</strain>
        <plasmid evidence="1">pACK1</plasmid>
    </source>
</reference>
<geneLocation type="plasmid" evidence="1">
    <name>pACK1</name>
</geneLocation>
<proteinExistence type="predicted"/>